<reference evidence="6" key="1">
    <citation type="journal article" date="2020" name="Stud. Mycol.">
        <title>101 Dothideomycetes genomes: A test case for predicting lifestyles and emergence of pathogens.</title>
        <authorList>
            <person name="Haridas S."/>
            <person name="Albert R."/>
            <person name="Binder M."/>
            <person name="Bloem J."/>
            <person name="LaButti K."/>
            <person name="Salamov A."/>
            <person name="Andreopoulos B."/>
            <person name="Baker S."/>
            <person name="Barry K."/>
            <person name="Bills G."/>
            <person name="Bluhm B."/>
            <person name="Cannon C."/>
            <person name="Castanera R."/>
            <person name="Culley D."/>
            <person name="Daum C."/>
            <person name="Ezra D."/>
            <person name="Gonzalez J."/>
            <person name="Henrissat B."/>
            <person name="Kuo A."/>
            <person name="Liang C."/>
            <person name="Lipzen A."/>
            <person name="Lutzoni F."/>
            <person name="Magnuson J."/>
            <person name="Mondo S."/>
            <person name="Nolan M."/>
            <person name="Ohm R."/>
            <person name="Pangilinan J."/>
            <person name="Park H.-J."/>
            <person name="Ramirez L."/>
            <person name="Alfaro M."/>
            <person name="Sun H."/>
            <person name="Tritt A."/>
            <person name="Yoshinaga Y."/>
            <person name="Zwiers L.-H."/>
            <person name="Turgeon B."/>
            <person name="Goodwin S."/>
            <person name="Spatafora J."/>
            <person name="Crous P."/>
            <person name="Grigoriev I."/>
        </authorList>
    </citation>
    <scope>NUCLEOTIDE SEQUENCE [LARGE SCALE GENOMIC DNA]</scope>
    <source>
        <strain evidence="6">CBS 304.66</strain>
    </source>
</reference>
<gene>
    <name evidence="5" type="ORF">CC78DRAFT_507851</name>
</gene>
<dbReference type="OrthoDB" id="195446at2759"/>
<keyword evidence="1" id="KW-0677">Repeat</keyword>
<feature type="repeat" description="ANK" evidence="2">
    <location>
        <begin position="696"/>
        <end position="728"/>
    </location>
</feature>
<dbReference type="InterPro" id="IPR027417">
    <property type="entry name" value="P-loop_NTPase"/>
</dbReference>
<dbReference type="Pfam" id="PF22939">
    <property type="entry name" value="WHD_GPIID"/>
    <property type="match status" value="1"/>
</dbReference>
<dbReference type="SUPFAM" id="SSF52540">
    <property type="entry name" value="P-loop containing nucleoside triphosphate hydrolases"/>
    <property type="match status" value="1"/>
</dbReference>
<keyword evidence="6" id="KW-1185">Reference proteome</keyword>
<dbReference type="Pfam" id="PF24883">
    <property type="entry name" value="NPHP3_N"/>
    <property type="match status" value="1"/>
</dbReference>
<dbReference type="Gene3D" id="1.25.40.20">
    <property type="entry name" value="Ankyrin repeat-containing domain"/>
    <property type="match status" value="1"/>
</dbReference>
<dbReference type="SUPFAM" id="SSF48403">
    <property type="entry name" value="Ankyrin repeat"/>
    <property type="match status" value="1"/>
</dbReference>
<feature type="domain" description="GPI inositol-deacylase winged helix" evidence="3">
    <location>
        <begin position="452"/>
        <end position="529"/>
    </location>
</feature>
<feature type="repeat" description="ANK" evidence="2">
    <location>
        <begin position="663"/>
        <end position="695"/>
    </location>
</feature>
<dbReference type="PANTHER" id="PTHR10039:SF15">
    <property type="entry name" value="NACHT DOMAIN-CONTAINING PROTEIN"/>
    <property type="match status" value="1"/>
</dbReference>
<accession>A0A9P4NBN0</accession>
<dbReference type="AlphaFoldDB" id="A0A9P4NBN0"/>
<comment type="caution">
    <text evidence="5">The sequence shown here is derived from an EMBL/GenBank/DDBJ whole genome shotgun (WGS) entry which is preliminary data.</text>
</comment>
<protein>
    <submittedName>
        <fullName evidence="5">Ankyrin</fullName>
    </submittedName>
</protein>
<organism evidence="5 6">
    <name type="scientific">Lojkania enalia</name>
    <dbReference type="NCBI Taxonomy" id="147567"/>
    <lineage>
        <taxon>Eukaryota</taxon>
        <taxon>Fungi</taxon>
        <taxon>Dikarya</taxon>
        <taxon>Ascomycota</taxon>
        <taxon>Pezizomycotina</taxon>
        <taxon>Dothideomycetes</taxon>
        <taxon>Pleosporomycetidae</taxon>
        <taxon>Pleosporales</taxon>
        <taxon>Pleosporales incertae sedis</taxon>
        <taxon>Lojkania</taxon>
    </lineage>
</organism>
<dbReference type="Pfam" id="PF00023">
    <property type="entry name" value="Ank"/>
    <property type="match status" value="1"/>
</dbReference>
<feature type="non-terminal residue" evidence="5">
    <location>
        <position position="745"/>
    </location>
</feature>
<dbReference type="InterPro" id="IPR036770">
    <property type="entry name" value="Ankyrin_rpt-contain_sf"/>
</dbReference>
<dbReference type="InterPro" id="IPR056884">
    <property type="entry name" value="NPHP3-like_N"/>
</dbReference>
<evidence type="ECO:0000313" key="5">
    <source>
        <dbReference type="EMBL" id="KAF2270181.1"/>
    </source>
</evidence>
<dbReference type="InterPro" id="IPR002110">
    <property type="entry name" value="Ankyrin_rpt"/>
</dbReference>
<evidence type="ECO:0000313" key="6">
    <source>
        <dbReference type="Proteomes" id="UP000800093"/>
    </source>
</evidence>
<dbReference type="PROSITE" id="PS50297">
    <property type="entry name" value="ANK_REP_REGION"/>
    <property type="match status" value="2"/>
</dbReference>
<dbReference type="SMART" id="SM00248">
    <property type="entry name" value="ANK"/>
    <property type="match status" value="2"/>
</dbReference>
<sequence>MLPPGYGFGDIAKAIELAHALQERFRDAPKEFQVMRHHIENLRNVLQELDGTGAIRQQDFQQHQLGPIVHECETLLEETQATLYEYDCLLIKANGFRSKCAQLWKRLRFEPKKVTRLESRASANFGALNALLGLSSRETTLKDTILAWIAEVDLAGDHDGKLRRKTPGTLEWVAETAEFKKWISEKNQTIYCPGDAGAGKTTFTAKVVYDLFTVHRDELGNVGICFLYCSFNDKSHHTLESLLATLLKQLLLHRPLPESIKSRYHTYHQRHQRLSVDEIMKELRVAIKARSKAYVVVDGLDECDEGCRYKFLKMLKSLRDQRDDNGTSSGQTDVKILVTSRPFPKIAASLGEGILTMPICARRNDIFKYLDLAREEFDQHYLLDDSWTSVKDEIVRIADGKFLMATLSFNCLGSKTSVKATKEALKILPRGAGAYDAMYDEIMTRITDRESHRRELALQALSWIVYAKRSLTTTELQHALAIERNSSALDPENISREDIVSLCAGLVTLDEKSSTVKIMHKTAKEYFERNPNRLSPNVESTIAQSCITYLSYEAFKTGFCPTEEEFAIRLLANPFYTYAASFWGQHAILASLASKDTLEFLKDAKKVEASAQALHVYKDSLKYYSQETPKDTHGLHLAAFFGLEEEVDMLLCTNIASELRDSYSRTPLSWAAVSGNCKIIEMFLKEGCHVDTKDKFDQTPILLAAQKGNLEAVVVFLGHGADPDVHDVYGRSSLSWAAERGHNLI</sequence>
<dbReference type="Pfam" id="PF12796">
    <property type="entry name" value="Ank_2"/>
    <property type="match status" value="1"/>
</dbReference>
<dbReference type="Proteomes" id="UP000800093">
    <property type="component" value="Unassembled WGS sequence"/>
</dbReference>
<evidence type="ECO:0000256" key="2">
    <source>
        <dbReference type="PROSITE-ProRule" id="PRU00023"/>
    </source>
</evidence>
<evidence type="ECO:0000259" key="3">
    <source>
        <dbReference type="Pfam" id="PF22939"/>
    </source>
</evidence>
<dbReference type="PROSITE" id="PS50088">
    <property type="entry name" value="ANK_REPEAT"/>
    <property type="match status" value="2"/>
</dbReference>
<feature type="domain" description="Nephrocystin 3-like N-terminal" evidence="4">
    <location>
        <begin position="168"/>
        <end position="341"/>
    </location>
</feature>
<keyword evidence="2" id="KW-0040">ANK repeat</keyword>
<proteinExistence type="predicted"/>
<dbReference type="EMBL" id="ML986580">
    <property type="protein sequence ID" value="KAF2270181.1"/>
    <property type="molecule type" value="Genomic_DNA"/>
</dbReference>
<dbReference type="InterPro" id="IPR054471">
    <property type="entry name" value="GPIID_WHD"/>
</dbReference>
<name>A0A9P4NBN0_9PLEO</name>
<dbReference type="PANTHER" id="PTHR10039">
    <property type="entry name" value="AMELOGENIN"/>
    <property type="match status" value="1"/>
</dbReference>
<evidence type="ECO:0000259" key="4">
    <source>
        <dbReference type="Pfam" id="PF24883"/>
    </source>
</evidence>
<evidence type="ECO:0000256" key="1">
    <source>
        <dbReference type="ARBA" id="ARBA00022737"/>
    </source>
</evidence>
<dbReference type="Gene3D" id="3.40.50.300">
    <property type="entry name" value="P-loop containing nucleotide triphosphate hydrolases"/>
    <property type="match status" value="1"/>
</dbReference>